<evidence type="ECO:0000313" key="3">
    <source>
        <dbReference type="Proteomes" id="UP000188184"/>
    </source>
</evidence>
<feature type="transmembrane region" description="Helical" evidence="1">
    <location>
        <begin position="49"/>
        <end position="67"/>
    </location>
</feature>
<dbReference type="AlphaFoldDB" id="A0A1Q2L3Q8"/>
<protein>
    <submittedName>
        <fullName evidence="2">Uncharacterized protein</fullName>
    </submittedName>
</protein>
<keyword evidence="1" id="KW-0472">Membrane</keyword>
<keyword evidence="1" id="KW-1133">Transmembrane helix</keyword>
<organism evidence="2 3">
    <name type="scientific">Planococcus lenghuensis</name>
    <dbReference type="NCBI Taxonomy" id="2213202"/>
    <lineage>
        <taxon>Bacteria</taxon>
        <taxon>Bacillati</taxon>
        <taxon>Bacillota</taxon>
        <taxon>Bacilli</taxon>
        <taxon>Bacillales</taxon>
        <taxon>Caryophanaceae</taxon>
        <taxon>Planococcus</taxon>
    </lineage>
</organism>
<reference evidence="2 3" key="1">
    <citation type="submission" date="2017-02" db="EMBL/GenBank/DDBJ databases">
        <title>The complete genomic sequence of a novel cold adapted crude oil-degrading bacterium Planococcus qaidamina Y42.</title>
        <authorList>
            <person name="Yang R."/>
        </authorList>
    </citation>
    <scope>NUCLEOTIDE SEQUENCE [LARGE SCALE GENOMIC DNA]</scope>
    <source>
        <strain evidence="2 3">Y42</strain>
    </source>
</reference>
<dbReference type="Proteomes" id="UP000188184">
    <property type="component" value="Chromosome"/>
</dbReference>
<keyword evidence="1" id="KW-0812">Transmembrane</keyword>
<accession>A0A1Q2L3Q8</accession>
<evidence type="ECO:0000256" key="1">
    <source>
        <dbReference type="SAM" id="Phobius"/>
    </source>
</evidence>
<dbReference type="EMBL" id="CP019640">
    <property type="protein sequence ID" value="AQQ55056.1"/>
    <property type="molecule type" value="Genomic_DNA"/>
</dbReference>
<keyword evidence="3" id="KW-1185">Reference proteome</keyword>
<proteinExistence type="predicted"/>
<gene>
    <name evidence="2" type="ORF">B0X71_08640</name>
</gene>
<evidence type="ECO:0000313" key="2">
    <source>
        <dbReference type="EMBL" id="AQQ55056.1"/>
    </source>
</evidence>
<sequence length="72" mass="8681">MFLGMIQFFFDENYRNDGLGWLLLLTFWVIRNIDQAIRDWWDKKQKSVLFDLLLAAVVLVFLIIRGMEYFSS</sequence>
<dbReference type="KEGG" id="pmar:B0X71_08640"/>
<name>A0A1Q2L3Q8_9BACL</name>